<sequence>MRQRLLPACLAGLLLLAPLESAFAAAPALTIEDRSLATRAALDALFSMDALVPEGAAPTPPPGFTDDADEAALIAFLARQKRRGASLDAYRQLGTPLHHSIRAGMHVTARWLLANGADPRLRVRDAAEAPTGFPPPDALGVAVAAGAWKLVDTLLHLPAYAALSPQEKARAIWPYALASASRTAGLFGRRVALPSFGNDPDLAGALLQHALCSGQAALAGALLAGDEGRLAAGTFGPSAAGCLRIEGSVSPDKLPARHWQDIEQRLGQPVLPWLAIQATTPGRAAGLLAAGLRSPWGEPAALRLYLRHALRAPAGVALLRAVPPGALRSALHDDAILVEWLTASADWPQADLDWALAQMAPAQLAGKLESVFERWGYSRLAGRDARDRAGRLARWTALTDRLVAPLPPAGDVAFLYVVPSELWPRWFALGYRPADRHWADWLNGLEPANLERVWPLIARHQPEIARRAPTWLVAPLSVGPIEDPEARRLSYRGLYHHDPDFLAKARLLAAHAGRVGQPRWLAAEFALENPAPGVALALAQGWVKPAPAALRRQVEPAPLACSARPGPGLRRALAVSGQLKDAEGGEFAIDAIQPVARPGAAACEWLASGGSGGGRQYIDDESFSQGVNRLTPCADAQRVAALGQEGGGWRLVAGEVPVGPLQLIRLAGAGLAGFAALEVDYGTCGQRAIEVFIPQFNADGGLAFKPAGPGDALFDALALQCSFRNLAECPALAGGQPSPSGALEVAVFADRHWAAGKAAFFDALARLDREALAEAERLGLFPHWLDEAVRGLAAAPGLSLPERRRRMAWLQARRSPRPAYSADTVASLVPWLPAEDWGPLVEALRCSRPDALDAALARAHELQRADLERRLQRARAPGCEAPQ</sequence>
<feature type="chain" id="PRO_5021447522" description="Ankyrin repeat domain-containing protein" evidence="1">
    <location>
        <begin position="25"/>
        <end position="883"/>
    </location>
</feature>
<comment type="caution">
    <text evidence="2">The sequence shown here is derived from an EMBL/GenBank/DDBJ whole genome shotgun (WGS) entry which is preliminary data.</text>
</comment>
<feature type="signal peptide" evidence="1">
    <location>
        <begin position="1"/>
        <end position="24"/>
    </location>
</feature>
<keyword evidence="3" id="KW-1185">Reference proteome</keyword>
<protein>
    <recommendedName>
        <fullName evidence="4">Ankyrin repeat domain-containing protein</fullName>
    </recommendedName>
</protein>
<dbReference type="AlphaFoldDB" id="A0A4Y4CW44"/>
<dbReference type="Gene3D" id="1.25.40.20">
    <property type="entry name" value="Ankyrin repeat-containing domain"/>
    <property type="match status" value="1"/>
</dbReference>
<evidence type="ECO:0008006" key="4">
    <source>
        <dbReference type="Google" id="ProtNLM"/>
    </source>
</evidence>
<evidence type="ECO:0000313" key="2">
    <source>
        <dbReference type="EMBL" id="GEC95257.1"/>
    </source>
</evidence>
<dbReference type="OrthoDB" id="9151764at2"/>
<gene>
    <name evidence="2" type="ORF">ZRA01_13300</name>
</gene>
<name>A0A4Y4CW44_ZOORA</name>
<evidence type="ECO:0000256" key="1">
    <source>
        <dbReference type="SAM" id="SignalP"/>
    </source>
</evidence>
<keyword evidence="1" id="KW-0732">Signal</keyword>
<dbReference type="Proteomes" id="UP000318422">
    <property type="component" value="Unassembled WGS sequence"/>
</dbReference>
<reference evidence="2 3" key="1">
    <citation type="submission" date="2019-06" db="EMBL/GenBank/DDBJ databases">
        <title>Whole genome shotgun sequence of Zoogloea ramigera NBRC 15342.</title>
        <authorList>
            <person name="Hosoyama A."/>
            <person name="Uohara A."/>
            <person name="Ohji S."/>
            <person name="Ichikawa N."/>
        </authorList>
    </citation>
    <scope>NUCLEOTIDE SEQUENCE [LARGE SCALE GENOMIC DNA]</scope>
    <source>
        <strain evidence="2 3">NBRC 15342</strain>
    </source>
</reference>
<evidence type="ECO:0000313" key="3">
    <source>
        <dbReference type="Proteomes" id="UP000318422"/>
    </source>
</evidence>
<dbReference type="EMBL" id="BJNV01000015">
    <property type="protein sequence ID" value="GEC95257.1"/>
    <property type="molecule type" value="Genomic_DNA"/>
</dbReference>
<dbReference type="InterPro" id="IPR036770">
    <property type="entry name" value="Ankyrin_rpt-contain_sf"/>
</dbReference>
<dbReference type="RefSeq" id="WP_141350564.1">
    <property type="nucleotide sequence ID" value="NZ_BJNV01000015.1"/>
</dbReference>
<organism evidence="2 3">
    <name type="scientific">Zoogloea ramigera</name>
    <dbReference type="NCBI Taxonomy" id="350"/>
    <lineage>
        <taxon>Bacteria</taxon>
        <taxon>Pseudomonadati</taxon>
        <taxon>Pseudomonadota</taxon>
        <taxon>Betaproteobacteria</taxon>
        <taxon>Rhodocyclales</taxon>
        <taxon>Zoogloeaceae</taxon>
        <taxon>Zoogloea</taxon>
    </lineage>
</organism>
<accession>A0A4Y4CW44</accession>
<proteinExistence type="predicted"/>